<dbReference type="Gene3D" id="1.10.10.10">
    <property type="entry name" value="Winged helix-like DNA-binding domain superfamily/Winged helix DNA-binding domain"/>
    <property type="match status" value="1"/>
</dbReference>
<keyword evidence="7" id="KW-1185">Reference proteome</keyword>
<feature type="domain" description="OmpR/PhoB-type" evidence="5">
    <location>
        <begin position="126"/>
        <end position="228"/>
    </location>
</feature>
<dbReference type="InterPro" id="IPR011006">
    <property type="entry name" value="CheY-like_superfamily"/>
</dbReference>
<feature type="DNA-binding region" description="OmpR/PhoB-type" evidence="3">
    <location>
        <begin position="126"/>
        <end position="228"/>
    </location>
</feature>
<keyword evidence="2" id="KW-0597">Phosphoprotein</keyword>
<proteinExistence type="predicted"/>
<dbReference type="Pfam" id="PF00486">
    <property type="entry name" value="Trans_reg_C"/>
    <property type="match status" value="1"/>
</dbReference>
<evidence type="ECO:0000259" key="5">
    <source>
        <dbReference type="PROSITE" id="PS51755"/>
    </source>
</evidence>
<dbReference type="CDD" id="cd00383">
    <property type="entry name" value="trans_reg_C"/>
    <property type="match status" value="1"/>
</dbReference>
<dbReference type="CDD" id="cd17574">
    <property type="entry name" value="REC_OmpR"/>
    <property type="match status" value="1"/>
</dbReference>
<dbReference type="PANTHER" id="PTHR48111">
    <property type="entry name" value="REGULATOR OF RPOS"/>
    <property type="match status" value="1"/>
</dbReference>
<evidence type="ECO:0000313" key="7">
    <source>
        <dbReference type="Proteomes" id="UP001216253"/>
    </source>
</evidence>
<dbReference type="PROSITE" id="PS51755">
    <property type="entry name" value="OMPR_PHOB"/>
    <property type="match status" value="1"/>
</dbReference>
<comment type="caution">
    <text evidence="6">The sequence shown here is derived from an EMBL/GenBank/DDBJ whole genome shotgun (WGS) entry which is preliminary data.</text>
</comment>
<dbReference type="Gene3D" id="3.40.50.2300">
    <property type="match status" value="1"/>
</dbReference>
<accession>A0ABT5WL39</accession>
<evidence type="ECO:0000256" key="1">
    <source>
        <dbReference type="ARBA" id="ARBA00023125"/>
    </source>
</evidence>
<protein>
    <submittedName>
        <fullName evidence="6">Response regulator</fullName>
    </submittedName>
</protein>
<organism evidence="6 7">
    <name type="scientific">Novosphingobium album</name>
    <name type="common">ex Liu et al. 2023</name>
    <dbReference type="NCBI Taxonomy" id="3031130"/>
    <lineage>
        <taxon>Bacteria</taxon>
        <taxon>Pseudomonadati</taxon>
        <taxon>Pseudomonadota</taxon>
        <taxon>Alphaproteobacteria</taxon>
        <taxon>Sphingomonadales</taxon>
        <taxon>Sphingomonadaceae</taxon>
        <taxon>Novosphingobium</taxon>
    </lineage>
</organism>
<dbReference type="InterPro" id="IPR016032">
    <property type="entry name" value="Sig_transdc_resp-reg_C-effctor"/>
</dbReference>
<sequence length="230" mass="25399">MEPLILIAEDEAEIAEILDAYLVRDGFRTVRAENGRVVLDLHLALRPDLVLLDIKMPLLDGYEVLTELRRRGDTPVIMVTALEEDIDKLLALRLGTDDYVVKPFNPQEVVARVRAVLRRTQAAGAERLLHVGAVTVDSGSHVARVEGHDGTARILDLTLTEFRILAHMARAPQRAFGRAELLDACMPDSDALERTIDSHISNLRRKLDAAGASAFLENVRGVGYRLAPLA</sequence>
<dbReference type="InterPro" id="IPR039420">
    <property type="entry name" value="WalR-like"/>
</dbReference>
<dbReference type="InterPro" id="IPR001789">
    <property type="entry name" value="Sig_transdc_resp-reg_receiver"/>
</dbReference>
<evidence type="ECO:0000256" key="3">
    <source>
        <dbReference type="PROSITE-ProRule" id="PRU01091"/>
    </source>
</evidence>
<dbReference type="PROSITE" id="PS50110">
    <property type="entry name" value="RESPONSE_REGULATORY"/>
    <property type="match status" value="1"/>
</dbReference>
<dbReference type="InterPro" id="IPR036388">
    <property type="entry name" value="WH-like_DNA-bd_sf"/>
</dbReference>
<dbReference type="PANTHER" id="PTHR48111:SF59">
    <property type="entry name" value="TRANSCRIPTIONAL REGULATORY PROTEIN BAER"/>
    <property type="match status" value="1"/>
</dbReference>
<feature type="domain" description="Response regulatory" evidence="4">
    <location>
        <begin position="4"/>
        <end position="117"/>
    </location>
</feature>
<dbReference type="SUPFAM" id="SSF46894">
    <property type="entry name" value="C-terminal effector domain of the bipartite response regulators"/>
    <property type="match status" value="1"/>
</dbReference>
<dbReference type="RefSeq" id="WP_275226705.1">
    <property type="nucleotide sequence ID" value="NZ_JARESE010000007.1"/>
</dbReference>
<dbReference type="SMART" id="SM00862">
    <property type="entry name" value="Trans_reg_C"/>
    <property type="match status" value="1"/>
</dbReference>
<dbReference type="Pfam" id="PF00072">
    <property type="entry name" value="Response_reg"/>
    <property type="match status" value="1"/>
</dbReference>
<gene>
    <name evidence="6" type="ORF">PYV00_02695</name>
</gene>
<evidence type="ECO:0000256" key="2">
    <source>
        <dbReference type="PROSITE-ProRule" id="PRU00169"/>
    </source>
</evidence>
<feature type="modified residue" description="4-aspartylphosphate" evidence="2">
    <location>
        <position position="53"/>
    </location>
</feature>
<dbReference type="EMBL" id="JARESE010000007">
    <property type="protein sequence ID" value="MDE8650624.1"/>
    <property type="molecule type" value="Genomic_DNA"/>
</dbReference>
<evidence type="ECO:0000313" key="6">
    <source>
        <dbReference type="EMBL" id="MDE8650624.1"/>
    </source>
</evidence>
<evidence type="ECO:0000259" key="4">
    <source>
        <dbReference type="PROSITE" id="PS50110"/>
    </source>
</evidence>
<dbReference type="InterPro" id="IPR001867">
    <property type="entry name" value="OmpR/PhoB-type_DNA-bd"/>
</dbReference>
<dbReference type="SMART" id="SM00448">
    <property type="entry name" value="REC"/>
    <property type="match status" value="1"/>
</dbReference>
<name>A0ABT5WL39_9SPHN</name>
<keyword evidence="1 3" id="KW-0238">DNA-binding</keyword>
<dbReference type="SUPFAM" id="SSF52172">
    <property type="entry name" value="CheY-like"/>
    <property type="match status" value="1"/>
</dbReference>
<dbReference type="Gene3D" id="6.10.250.690">
    <property type="match status" value="1"/>
</dbReference>
<dbReference type="Proteomes" id="UP001216253">
    <property type="component" value="Unassembled WGS sequence"/>
</dbReference>
<reference evidence="6 7" key="1">
    <citation type="submission" date="2023-03" db="EMBL/GenBank/DDBJ databases">
        <title>NovoSphingobium album sp. nov. isolated from polycyclic aromatic hydrocarbons- and heavy-metal polluted soil.</title>
        <authorList>
            <person name="Liu Z."/>
            <person name="Wang K."/>
        </authorList>
    </citation>
    <scope>NUCLEOTIDE SEQUENCE [LARGE SCALE GENOMIC DNA]</scope>
    <source>
        <strain evidence="6 7">H3SJ31-1</strain>
    </source>
</reference>